<evidence type="ECO:0000313" key="1">
    <source>
        <dbReference type="EMBL" id="ASZ52288.1"/>
    </source>
</evidence>
<evidence type="ECO:0000313" key="2">
    <source>
        <dbReference type="EMBL" id="OQK04514.1"/>
    </source>
</evidence>
<dbReference type="RefSeq" id="WP_005495302.1">
    <property type="nucleotide sequence ID" value="NZ_CP023248.2"/>
</dbReference>
<gene>
    <name evidence="2" type="ORF">AKG60_00285</name>
    <name evidence="1" type="ORF">YA91_17900</name>
</gene>
<name>A0A249W6E2_VIBPH</name>
<dbReference type="EMBL" id="LHQV01000002">
    <property type="protein sequence ID" value="OQK04514.1"/>
    <property type="molecule type" value="Genomic_DNA"/>
</dbReference>
<reference evidence="1" key="2">
    <citation type="submission" date="2017-09" db="EMBL/GenBank/DDBJ databases">
        <authorList>
            <person name="Ehlers B."/>
            <person name="Leendertz F.H."/>
        </authorList>
    </citation>
    <scope>NUCLEOTIDE SEQUENCE</scope>
    <source>
        <strain evidence="1">MAVP-26</strain>
    </source>
</reference>
<evidence type="ECO:0000313" key="3">
    <source>
        <dbReference type="Proteomes" id="UP000191946"/>
    </source>
</evidence>
<dbReference type="AlphaFoldDB" id="A0A249W6E2"/>
<protein>
    <recommendedName>
        <fullName evidence="4">Apea-like HEPN domain-containing protein</fullName>
    </recommendedName>
</protein>
<dbReference type="Proteomes" id="UP000191946">
    <property type="component" value="Unassembled WGS sequence"/>
</dbReference>
<reference evidence="2 3" key="1">
    <citation type="submission" date="2015-08" db="EMBL/GenBank/DDBJ databases">
        <title>Draft Genome Sequences of Vibrio parahaemolyticus Strains.</title>
        <authorList>
            <person name="Gonzalez-Escalona N."/>
            <person name="DePaola A."/>
        </authorList>
    </citation>
    <scope>NUCLEOTIDE SEQUENCE [LARGE SCALE GENOMIC DNA]</scope>
    <source>
        <strain evidence="2 3">CFSAN001621</strain>
    </source>
</reference>
<evidence type="ECO:0008006" key="4">
    <source>
        <dbReference type="Google" id="ProtNLM"/>
    </source>
</evidence>
<accession>A0A249W6E2</accession>
<organism evidence="1">
    <name type="scientific">Vibrio parahaemolyticus</name>
    <dbReference type="NCBI Taxonomy" id="670"/>
    <lineage>
        <taxon>Bacteria</taxon>
        <taxon>Pseudomonadati</taxon>
        <taxon>Pseudomonadota</taxon>
        <taxon>Gammaproteobacteria</taxon>
        <taxon>Vibrionales</taxon>
        <taxon>Vibrionaceae</taxon>
        <taxon>Vibrio</taxon>
    </lineage>
</organism>
<dbReference type="EMBL" id="CP023248">
    <property type="protein sequence ID" value="ASZ52288.1"/>
    <property type="molecule type" value="Genomic_DNA"/>
</dbReference>
<proteinExistence type="predicted"/>
<sequence length="294" mass="33766">MEADLHKIRVGKDKAEKYVLQVWRYLNLPKIQKKHLYREVKISQQQAEPVTIDLKSEIESVRKNGKAKTLQQMLDLNDRFLSSPISIAIMGDETGINLDLRAKYANYSESVKFPGGIESPEVSFADDITHYREEAYKAILANDFCGLTRAYRSYLQCAVSLVDCFLHKYTFHVNALVPNSSEYTNISTLNSQAPLEDRLDAWITTFAAHKQKEFKSSKYRSKFIELKGKRNEIVHPTYPMYSYSVKEMVKFLNYAPDAIGGLLAQLRSFAETTENIGFIQQMKSEPLIQLKKRA</sequence>
<keyword evidence="3" id="KW-1185">Reference proteome</keyword>